<comment type="caution">
    <text evidence="3">The sequence shown here is derived from an EMBL/GenBank/DDBJ whole genome shotgun (WGS) entry which is preliminary data.</text>
</comment>
<accession>A0A150LA12</accession>
<name>A0A150LA12_9BACI</name>
<evidence type="ECO:0000313" key="4">
    <source>
        <dbReference type="Proteomes" id="UP000075666"/>
    </source>
</evidence>
<feature type="compositionally biased region" description="Polar residues" evidence="1">
    <location>
        <begin position="36"/>
        <end position="57"/>
    </location>
</feature>
<dbReference type="InterPro" id="IPR032710">
    <property type="entry name" value="NTF2-like_dom_sf"/>
</dbReference>
<dbReference type="STRING" id="46224.B4102_2685"/>
<dbReference type="Proteomes" id="UP000075666">
    <property type="component" value="Unassembled WGS sequence"/>
</dbReference>
<evidence type="ECO:0000256" key="2">
    <source>
        <dbReference type="SAM" id="SignalP"/>
    </source>
</evidence>
<proteinExistence type="predicted"/>
<feature type="signal peptide" evidence="2">
    <location>
        <begin position="1"/>
        <end position="22"/>
    </location>
</feature>
<dbReference type="AlphaFoldDB" id="A0A150LA12"/>
<evidence type="ECO:0000313" key="3">
    <source>
        <dbReference type="EMBL" id="KYD09158.1"/>
    </source>
</evidence>
<dbReference type="PATRIC" id="fig|46224.3.peg.1887"/>
<organism evidence="3 4">
    <name type="scientific">Heyndrickxia sporothermodurans</name>
    <dbReference type="NCBI Taxonomy" id="46224"/>
    <lineage>
        <taxon>Bacteria</taxon>
        <taxon>Bacillati</taxon>
        <taxon>Bacillota</taxon>
        <taxon>Bacilli</taxon>
        <taxon>Bacillales</taxon>
        <taxon>Bacillaceae</taxon>
        <taxon>Heyndrickxia</taxon>
    </lineage>
</organism>
<dbReference type="SUPFAM" id="SSF54427">
    <property type="entry name" value="NTF2-like"/>
    <property type="match status" value="1"/>
</dbReference>
<sequence>MKRLNKWMLFLVIMLVGSIMLAACGKDEKTEKKSETNTATESKKQNQQTPPNESTVSDAAPPIKEAENLPAKEKKALLAVLDQHISTFNKKDLSGYMDTVSKNPTSFKYDEEKAYMKNIFDTMNIQIKPENVVIIDYKKTEANIFTQMKTIVSEAGKKKKKIEKVSRQINTFRKEEGKWKLIATYAMETK</sequence>
<gene>
    <name evidence="3" type="ORF">B4102_2685</name>
</gene>
<feature type="chain" id="PRO_5007564217" description="DUF4440 domain-containing protein" evidence="2">
    <location>
        <begin position="23"/>
        <end position="190"/>
    </location>
</feature>
<keyword evidence="4" id="KW-1185">Reference proteome</keyword>
<feature type="region of interest" description="Disordered" evidence="1">
    <location>
        <begin position="27"/>
        <end position="62"/>
    </location>
</feature>
<evidence type="ECO:0008006" key="5">
    <source>
        <dbReference type="Google" id="ProtNLM"/>
    </source>
</evidence>
<dbReference type="OrthoDB" id="2839093at2"/>
<dbReference type="PROSITE" id="PS51257">
    <property type="entry name" value="PROKAR_LIPOPROTEIN"/>
    <property type="match status" value="1"/>
</dbReference>
<keyword evidence="2" id="KW-0732">Signal</keyword>
<reference evidence="3 4" key="1">
    <citation type="submission" date="2016-01" db="EMBL/GenBank/DDBJ databases">
        <title>Genome Sequences of Twelve Sporeforming Bacillus Species Isolated from Foods.</title>
        <authorList>
            <person name="Berendsen E.M."/>
            <person name="Wells-Bennik M.H."/>
            <person name="Krawcyk A.O."/>
            <person name="De Jong A."/>
            <person name="Holsappel S."/>
            <person name="Eijlander R.T."/>
            <person name="Kuipers O.P."/>
        </authorList>
    </citation>
    <scope>NUCLEOTIDE SEQUENCE [LARGE SCALE GENOMIC DNA]</scope>
    <source>
        <strain evidence="3 4">B4102</strain>
    </source>
</reference>
<protein>
    <recommendedName>
        <fullName evidence="5">DUF4440 domain-containing protein</fullName>
    </recommendedName>
</protein>
<dbReference type="Gene3D" id="3.10.450.50">
    <property type="match status" value="1"/>
</dbReference>
<evidence type="ECO:0000256" key="1">
    <source>
        <dbReference type="SAM" id="MobiDB-lite"/>
    </source>
</evidence>
<dbReference type="RefSeq" id="WP_066229069.1">
    <property type="nucleotide sequence ID" value="NZ_JALKTV010000005.1"/>
</dbReference>
<dbReference type="EMBL" id="LQYN01000026">
    <property type="protein sequence ID" value="KYD09158.1"/>
    <property type="molecule type" value="Genomic_DNA"/>
</dbReference>